<dbReference type="Proteomes" id="UP000202440">
    <property type="component" value="Chromosome"/>
</dbReference>
<sequence length="453" mass="51628">MSWIDRCPAVRARLRDWAENRAVPQPQEPGQWPDWHLRFEQQAPLPDDAELRQFWCGGYRAVISGETISPNWPRRQLLVDVSDLVRFDLHTGIQRVVRNILLEWLRAPNTCWHVEPVFERQGQYYYARRFAWQLLGAVPSQSLQAELTDHLVAVKSGDAFVGLDWAMPMLQRAEPLLQHWRRQGVATCFVVYDLLPMTLPQYYPAQFAQEMSDWLIRLARIGDEVCCISATVAAELQQFYQRQQQVSPRLSHFYLGSDLAALEPCPVAGIELEKGIPVVLMVGTIDPRKGYWAALDALEALWRNNVQCTLVVVGRVGSRVDAIISRMNRLQQQSSAGQRFIWQANCSDSGLEWWYQQADWLLAASEGEGFGLPVLEADRRGVPVLARDIPVFREVAPPTTEFFTDDDNLAPAIERCLHHQAAAHGKRAIPPHSPPPAQVSWQQSAEQLMQKLR</sequence>
<dbReference type="PANTHER" id="PTHR46401">
    <property type="entry name" value="GLYCOSYLTRANSFERASE WBBK-RELATED"/>
    <property type="match status" value="1"/>
</dbReference>
<dbReference type="Pfam" id="PF00534">
    <property type="entry name" value="Glycos_transf_1"/>
    <property type="match status" value="1"/>
</dbReference>
<accession>A0A222FEH9</accession>
<dbReference type="AlphaFoldDB" id="A0A222FEH9"/>
<feature type="domain" description="Glycosyl transferase family 1" evidence="2">
    <location>
        <begin position="274"/>
        <end position="420"/>
    </location>
</feature>
<evidence type="ECO:0000313" key="4">
    <source>
        <dbReference type="Proteomes" id="UP000202440"/>
    </source>
</evidence>
<dbReference type="SUPFAM" id="SSF53756">
    <property type="entry name" value="UDP-Glycosyltransferase/glycogen phosphorylase"/>
    <property type="match status" value="1"/>
</dbReference>
<feature type="region of interest" description="Disordered" evidence="1">
    <location>
        <begin position="421"/>
        <end position="445"/>
    </location>
</feature>
<dbReference type="KEGG" id="bsan:CHH28_01875"/>
<protein>
    <recommendedName>
        <fullName evidence="2">Glycosyl transferase family 1 domain-containing protein</fullName>
    </recommendedName>
</protein>
<gene>
    <name evidence="3" type="ORF">CHH28_01875</name>
</gene>
<reference evidence="3 4" key="1">
    <citation type="submission" date="2017-07" db="EMBL/GenBank/DDBJ databases">
        <title>Annotated genome sequence of Bacterioplanes sanyensis isolated from Red Sea.</title>
        <authorList>
            <person name="Rehman Z.U."/>
        </authorList>
    </citation>
    <scope>NUCLEOTIDE SEQUENCE [LARGE SCALE GENOMIC DNA]</scope>
    <source>
        <strain evidence="3 4">NV9</strain>
    </source>
</reference>
<dbReference type="Gene3D" id="3.40.50.2000">
    <property type="entry name" value="Glycogen Phosphorylase B"/>
    <property type="match status" value="1"/>
</dbReference>
<dbReference type="EMBL" id="CP022530">
    <property type="protein sequence ID" value="ASP37495.1"/>
    <property type="molecule type" value="Genomic_DNA"/>
</dbReference>
<proteinExistence type="predicted"/>
<dbReference type="GO" id="GO:0016757">
    <property type="term" value="F:glycosyltransferase activity"/>
    <property type="evidence" value="ECO:0007669"/>
    <property type="project" value="InterPro"/>
</dbReference>
<name>A0A222FEH9_9GAMM</name>
<evidence type="ECO:0000313" key="3">
    <source>
        <dbReference type="EMBL" id="ASP37495.1"/>
    </source>
</evidence>
<keyword evidence="4" id="KW-1185">Reference proteome</keyword>
<organism evidence="3 4">
    <name type="scientific">Bacterioplanes sanyensis</name>
    <dbReference type="NCBI Taxonomy" id="1249553"/>
    <lineage>
        <taxon>Bacteria</taxon>
        <taxon>Pseudomonadati</taxon>
        <taxon>Pseudomonadota</taxon>
        <taxon>Gammaproteobacteria</taxon>
        <taxon>Oceanospirillales</taxon>
        <taxon>Oceanospirillaceae</taxon>
        <taxon>Bacterioplanes</taxon>
    </lineage>
</organism>
<dbReference type="InterPro" id="IPR001296">
    <property type="entry name" value="Glyco_trans_1"/>
</dbReference>
<evidence type="ECO:0000259" key="2">
    <source>
        <dbReference type="Pfam" id="PF00534"/>
    </source>
</evidence>
<evidence type="ECO:0000256" key="1">
    <source>
        <dbReference type="SAM" id="MobiDB-lite"/>
    </source>
</evidence>
<dbReference type="PANTHER" id="PTHR46401:SF9">
    <property type="entry name" value="MANNOSYLTRANSFERASE A"/>
    <property type="match status" value="1"/>
</dbReference>